<gene>
    <name evidence="4" type="primary">korA</name>
    <name evidence="4" type="ORF">SMPSPU_172</name>
</gene>
<dbReference type="PANTHER" id="PTHR32154">
    <property type="entry name" value="PYRUVATE-FLAVODOXIN OXIDOREDUCTASE-RELATED"/>
    <property type="match status" value="1"/>
</dbReference>
<evidence type="ECO:0000313" key="5">
    <source>
        <dbReference type="Proteomes" id="UP000031659"/>
    </source>
</evidence>
<dbReference type="InterPro" id="IPR019752">
    <property type="entry name" value="Pyrv/ketoisovalerate_OxRed_cat"/>
</dbReference>
<dbReference type="Pfam" id="PF01855">
    <property type="entry name" value="POR_N"/>
    <property type="match status" value="1"/>
</dbReference>
<dbReference type="EMBL" id="AP013293">
    <property type="protein sequence ID" value="BAO66327.1"/>
    <property type="molecule type" value="Genomic_DNA"/>
</dbReference>
<sequence length="581" mass="65760">MNSINILFAGNSGEGIQFLGKIFAYICTSLGNYISTVSDFPSEIRSTNIKSGISVFKINISHKKISYIGDKYDVFIVMNAFSLKKYLNKLKIGGIIIAEISGFNKKQLKLAGYLENPLKNKNYIFYNIKIKNKLNIKNNNMFILGFLCWFYNISINKIKNFIKIKFFKKKIKINLILLKAGFFFGKKNFFLKEKKLKLISNLKLKNYININGNEGISLGLIAACKKANIKMFYSGYPITPASEIFSYLSNIKINGIKTFQAEDEISAITSSIGASYSGHLGMTGTSGPGMSLKQEGLGLCFMLELPLVVINVQRAGPSTGLPTKTEQSDLLQAFYGRHGECPIPILASKSPSNCFYISFIACKIAIEYMTPVIILSDGYIANCYETWKIPKEKKLNKIKINYNKNIIYFPYERNKNGVRYWVKPGNIGFENIIGGLEKKHLTGNVSTDKDNHELMIKYRQNKINKIKKYLPIQKINIGKKKGKLLILSWGSTYGCITEAVKKLIIKGYSVSSMHLEYLYPFPNGIKEIIYNFEKILIPEINNGQLINIIRNNFLIDPIALNKIKGIPFTISDIMNKVYQLI</sequence>
<dbReference type="Gene3D" id="3.40.50.920">
    <property type="match status" value="1"/>
</dbReference>
<dbReference type="NCBIfam" id="TIGR03710">
    <property type="entry name" value="OAFO_sf"/>
    <property type="match status" value="1"/>
</dbReference>
<reference evidence="4 5" key="1">
    <citation type="journal article" date="2014" name="ISME J.">
        <title>Swapping symbionts in spittlebugs: evolutionary replacement of a reduced genome symbiont.</title>
        <authorList>
            <person name="Koga R."/>
            <person name="Moran N.A."/>
        </authorList>
    </citation>
    <scope>NUCLEOTIDE SEQUENCE [LARGE SCALE GENOMIC DNA]</scope>
    <source>
        <strain evidence="4 5">PSPU</strain>
    </source>
</reference>
<dbReference type="RefSeq" id="WP_041093918.1">
    <property type="nucleotide sequence ID" value="NZ_AP013293.1"/>
</dbReference>
<dbReference type="PANTHER" id="PTHR32154:SF20">
    <property type="entry name" value="2-OXOGLUTARATE OXIDOREDUCTASE SUBUNIT KORA"/>
    <property type="match status" value="1"/>
</dbReference>
<dbReference type="Gene3D" id="3.40.50.970">
    <property type="match status" value="1"/>
</dbReference>
<dbReference type="InterPro" id="IPR029061">
    <property type="entry name" value="THDP-binding"/>
</dbReference>
<dbReference type="Gene3D" id="3.40.920.10">
    <property type="entry name" value="Pyruvate-ferredoxin oxidoreductase, PFOR, domain III"/>
    <property type="match status" value="1"/>
</dbReference>
<keyword evidence="1" id="KW-0560">Oxidoreductase</keyword>
<name>A0AAD1EXZ8_9FLAO</name>
<evidence type="ECO:0000259" key="3">
    <source>
        <dbReference type="Pfam" id="PF01855"/>
    </source>
</evidence>
<evidence type="ECO:0000259" key="2">
    <source>
        <dbReference type="Pfam" id="PF01558"/>
    </source>
</evidence>
<dbReference type="InterPro" id="IPR002880">
    <property type="entry name" value="Pyrv_Fd/Flavodoxin_OxRdtase_N"/>
</dbReference>
<dbReference type="SUPFAM" id="SSF52518">
    <property type="entry name" value="Thiamin diphosphate-binding fold (THDP-binding)"/>
    <property type="match status" value="1"/>
</dbReference>
<dbReference type="InterPro" id="IPR009014">
    <property type="entry name" value="Transketo_C/PFOR_II"/>
</dbReference>
<dbReference type="InterPro" id="IPR022367">
    <property type="entry name" value="2-oxoacid/accept_OxRdtase_asu"/>
</dbReference>
<dbReference type="InterPro" id="IPR050722">
    <property type="entry name" value="Pyruvate:ferred/Flavod_OxRd"/>
</dbReference>
<dbReference type="GO" id="GO:0006979">
    <property type="term" value="P:response to oxidative stress"/>
    <property type="evidence" value="ECO:0007669"/>
    <property type="project" value="TreeGrafter"/>
</dbReference>
<dbReference type="SUPFAM" id="SSF52922">
    <property type="entry name" value="TK C-terminal domain-like"/>
    <property type="match status" value="1"/>
</dbReference>
<dbReference type="AlphaFoldDB" id="A0AAD1EXZ8"/>
<dbReference type="FunFam" id="3.40.50.970:FF:000022">
    <property type="entry name" value="2-oxoglutarate ferredoxin oxidoreductase alpha subunit"/>
    <property type="match status" value="1"/>
</dbReference>
<feature type="domain" description="Pyruvate/ketoisovalerate oxidoreductase catalytic" evidence="2">
    <location>
        <begin position="13"/>
        <end position="182"/>
    </location>
</feature>
<evidence type="ECO:0000313" key="4">
    <source>
        <dbReference type="EMBL" id="BAO66327.1"/>
    </source>
</evidence>
<dbReference type="Proteomes" id="UP000031659">
    <property type="component" value="Chromosome"/>
</dbReference>
<dbReference type="GO" id="GO:0016903">
    <property type="term" value="F:oxidoreductase activity, acting on the aldehyde or oxo group of donors"/>
    <property type="evidence" value="ECO:0007669"/>
    <property type="project" value="InterPro"/>
</dbReference>
<proteinExistence type="predicted"/>
<feature type="domain" description="Pyruvate flavodoxin/ferredoxin oxidoreductase pyrimidine binding" evidence="3">
    <location>
        <begin position="226"/>
        <end position="398"/>
    </location>
</feature>
<accession>A0AAD1EXZ8</accession>
<dbReference type="InterPro" id="IPR002869">
    <property type="entry name" value="Pyrv_flavodox_OxRed_cen"/>
</dbReference>
<dbReference type="KEGG" id="smup:SMPSPU_172"/>
<dbReference type="SUPFAM" id="SSF53323">
    <property type="entry name" value="Pyruvate-ferredoxin oxidoreductase, PFOR, domain III"/>
    <property type="match status" value="1"/>
</dbReference>
<dbReference type="Pfam" id="PF01558">
    <property type="entry name" value="POR"/>
    <property type="match status" value="1"/>
</dbReference>
<organism evidence="4 5">
    <name type="scientific">Candidatus Karelsulcia muelleri PSPU</name>
    <dbReference type="NCBI Taxonomy" id="1189303"/>
    <lineage>
        <taxon>Bacteria</taxon>
        <taxon>Pseudomonadati</taxon>
        <taxon>Bacteroidota</taxon>
        <taxon>Flavobacteriia</taxon>
        <taxon>Flavobacteriales</taxon>
        <taxon>Candidatus Karelsulcia</taxon>
    </lineage>
</organism>
<evidence type="ECO:0000256" key="1">
    <source>
        <dbReference type="ARBA" id="ARBA00023002"/>
    </source>
</evidence>
<dbReference type="CDD" id="cd07034">
    <property type="entry name" value="TPP_PYR_PFOR_IOR-alpha_like"/>
    <property type="match status" value="1"/>
</dbReference>
<protein>
    <submittedName>
        <fullName evidence="4">2-oxoglutarate ferredoxin oxidoreductase subunit alpha</fullName>
    </submittedName>
</protein>